<dbReference type="NCBIfam" id="TIGR01879">
    <property type="entry name" value="hydantase"/>
    <property type="match status" value="1"/>
</dbReference>
<comment type="caution">
    <text evidence="4">The sequence shown here is derived from an EMBL/GenBank/DDBJ whole genome shotgun (WGS) entry which is preliminary data.</text>
</comment>
<keyword evidence="5" id="KW-1185">Reference proteome</keyword>
<name>A0A2N3Q1W8_9PROT</name>
<dbReference type="PANTHER" id="PTHR32494">
    <property type="entry name" value="ALLANTOATE DEIMINASE-RELATED"/>
    <property type="match status" value="1"/>
</dbReference>
<dbReference type="InterPro" id="IPR010158">
    <property type="entry name" value="Amidase_Cbmase"/>
</dbReference>
<keyword evidence="3" id="KW-0862">Zinc</keyword>
<keyword evidence="2 4" id="KW-0378">Hydrolase</keyword>
<dbReference type="InterPro" id="IPR002933">
    <property type="entry name" value="Peptidase_M20"/>
</dbReference>
<dbReference type="Gene3D" id="3.40.630.10">
    <property type="entry name" value="Zn peptidases"/>
    <property type="match status" value="1"/>
</dbReference>
<dbReference type="SUPFAM" id="SSF55031">
    <property type="entry name" value="Bacterial exopeptidase dimerisation domain"/>
    <property type="match status" value="1"/>
</dbReference>
<proteinExistence type="inferred from homology"/>
<evidence type="ECO:0000256" key="3">
    <source>
        <dbReference type="PIRSR" id="PIRSR001235-1"/>
    </source>
</evidence>
<dbReference type="Pfam" id="PF01546">
    <property type="entry name" value="Peptidase_M20"/>
    <property type="match status" value="1"/>
</dbReference>
<dbReference type="GO" id="GO:0046872">
    <property type="term" value="F:metal ion binding"/>
    <property type="evidence" value="ECO:0007669"/>
    <property type="project" value="UniProtKB-KW"/>
</dbReference>
<accession>A0A2N3Q1W8</accession>
<dbReference type="CDD" id="cd03884">
    <property type="entry name" value="M20_bAS"/>
    <property type="match status" value="1"/>
</dbReference>
<feature type="binding site" evidence="3">
    <location>
        <position position="94"/>
    </location>
    <ligand>
        <name>Zn(2+)</name>
        <dbReference type="ChEBI" id="CHEBI:29105"/>
        <label>1</label>
    </ligand>
</feature>
<evidence type="ECO:0000313" key="4">
    <source>
        <dbReference type="EMBL" id="PKU26635.1"/>
    </source>
</evidence>
<evidence type="ECO:0000313" key="5">
    <source>
        <dbReference type="Proteomes" id="UP000233293"/>
    </source>
</evidence>
<dbReference type="GO" id="GO:0016813">
    <property type="term" value="F:hydrolase activity, acting on carbon-nitrogen (but not peptide) bonds, in linear amidines"/>
    <property type="evidence" value="ECO:0007669"/>
    <property type="project" value="InterPro"/>
</dbReference>
<feature type="binding site" evidence="3">
    <location>
        <position position="94"/>
    </location>
    <ligand>
        <name>Zn(2+)</name>
        <dbReference type="ChEBI" id="CHEBI:29105"/>
        <label>2</label>
    </ligand>
</feature>
<evidence type="ECO:0000256" key="1">
    <source>
        <dbReference type="ARBA" id="ARBA00006153"/>
    </source>
</evidence>
<comment type="cofactor">
    <cofactor evidence="3">
        <name>Zn(2+)</name>
        <dbReference type="ChEBI" id="CHEBI:29105"/>
    </cofactor>
    <text evidence="3">Binds 2 Zn(2+) ions per subunit.</text>
</comment>
<feature type="binding site" evidence="3">
    <location>
        <position position="382"/>
    </location>
    <ligand>
        <name>Zn(2+)</name>
        <dbReference type="ChEBI" id="CHEBI:29105"/>
        <label>2</label>
    </ligand>
</feature>
<protein>
    <submittedName>
        <fullName evidence="4">Zn-dependent hydrolase</fullName>
    </submittedName>
</protein>
<dbReference type="InterPro" id="IPR036264">
    <property type="entry name" value="Bact_exopeptidase_dim_dom"/>
</dbReference>
<dbReference type="PIRSF" id="PIRSF001235">
    <property type="entry name" value="Amidase_carbamoylase"/>
    <property type="match status" value="1"/>
</dbReference>
<dbReference type="NCBIfam" id="NF006771">
    <property type="entry name" value="PRK09290.1-5"/>
    <property type="match status" value="1"/>
</dbReference>
<organism evidence="4 5">
    <name type="scientific">Telmatospirillum siberiense</name>
    <dbReference type="NCBI Taxonomy" id="382514"/>
    <lineage>
        <taxon>Bacteria</taxon>
        <taxon>Pseudomonadati</taxon>
        <taxon>Pseudomonadota</taxon>
        <taxon>Alphaproteobacteria</taxon>
        <taxon>Rhodospirillales</taxon>
        <taxon>Rhodospirillaceae</taxon>
        <taxon>Telmatospirillum</taxon>
    </lineage>
</organism>
<comment type="similarity">
    <text evidence="1">Belongs to the peptidase M20 family.</text>
</comment>
<reference evidence="5" key="1">
    <citation type="submission" date="2017-12" db="EMBL/GenBank/DDBJ databases">
        <title>Draft genome sequence of Telmatospirillum siberiense 26-4b1T, an acidotolerant peatland alphaproteobacterium potentially involved in sulfur cycling.</title>
        <authorList>
            <person name="Hausmann B."/>
            <person name="Pjevac P."/>
            <person name="Schreck K."/>
            <person name="Herbold C.W."/>
            <person name="Daims H."/>
            <person name="Wagner M."/>
            <person name="Pester M."/>
            <person name="Loy A."/>
        </authorList>
    </citation>
    <scope>NUCLEOTIDE SEQUENCE [LARGE SCALE GENOMIC DNA]</scope>
    <source>
        <strain evidence="5">26-4b1</strain>
    </source>
</reference>
<gene>
    <name evidence="4" type="ORF">CWS72_02055</name>
</gene>
<dbReference type="OrthoDB" id="9808195at2"/>
<dbReference type="NCBIfam" id="NF006769">
    <property type="entry name" value="PRK09290.1-3"/>
    <property type="match status" value="1"/>
</dbReference>
<dbReference type="Proteomes" id="UP000233293">
    <property type="component" value="Unassembled WGS sequence"/>
</dbReference>
<keyword evidence="3" id="KW-0479">Metal-binding</keyword>
<dbReference type="PANTHER" id="PTHR32494:SF5">
    <property type="entry name" value="ALLANTOATE AMIDOHYDROLASE"/>
    <property type="match status" value="1"/>
</dbReference>
<dbReference type="SUPFAM" id="SSF53187">
    <property type="entry name" value="Zn-dependent exopeptidases"/>
    <property type="match status" value="1"/>
</dbReference>
<dbReference type="EMBL" id="PIUM01000001">
    <property type="protein sequence ID" value="PKU26635.1"/>
    <property type="molecule type" value="Genomic_DNA"/>
</dbReference>
<evidence type="ECO:0000256" key="2">
    <source>
        <dbReference type="ARBA" id="ARBA00022801"/>
    </source>
</evidence>
<feature type="binding site" evidence="3">
    <location>
        <position position="83"/>
    </location>
    <ligand>
        <name>Zn(2+)</name>
        <dbReference type="ChEBI" id="CHEBI:29105"/>
        <label>1</label>
    </ligand>
</feature>
<sequence length="409" mass="43350">MQNNLRINGERLSWRLAELATKGAIEGGGVARLALSDADRQGRDLVVSWMKELGLAVTIDGVGNVVGVRAGREDGPLVMAGSHIDTVATGGRYDGNLGVMAGLEVIATLNEAGIVTRRPLAVAFFTNEEGSRFQPDMLGSLVYVGDLPLTQALATPAIDGARLGDELTRIGYAGPAPVGKPGVHSYVELHVEQGPVLEAEGFTIGAVEGVQGISWTEFTISGQSNHAGTTPMRLRHDAGYAAAEIATFARRLAREIGGNQVATVGALTLSPNLVNVVADRALMTVDLRNTDEARLQEAEKRLFAFADEIAASEGVEITRRTLARFEPVAFSAPLVARVEAIAREFDLPVKRLPSGAGHDAQMLARVCPACMIFVPSVKGISHNVKEYTAPDDLTAGADVLLRLLLEMAE</sequence>
<dbReference type="AlphaFoldDB" id="A0A2N3Q1W8"/>
<dbReference type="RefSeq" id="WP_101248866.1">
    <property type="nucleotide sequence ID" value="NZ_PIUM01000001.1"/>
</dbReference>
<dbReference type="Gene3D" id="3.30.70.360">
    <property type="match status" value="1"/>
</dbReference>
<feature type="binding site" evidence="3">
    <location>
        <position position="129"/>
    </location>
    <ligand>
        <name>Zn(2+)</name>
        <dbReference type="ChEBI" id="CHEBI:29105"/>
        <label>2</label>
    </ligand>
</feature>
<feature type="binding site" evidence="3">
    <location>
        <position position="190"/>
    </location>
    <ligand>
        <name>Zn(2+)</name>
        <dbReference type="ChEBI" id="CHEBI:29105"/>
        <label>1</label>
    </ligand>
</feature>